<protein>
    <submittedName>
        <fullName evidence="2">Uncharacterized protein</fullName>
    </submittedName>
</protein>
<evidence type="ECO:0000313" key="3">
    <source>
        <dbReference type="Proteomes" id="UP000384372"/>
    </source>
</evidence>
<dbReference type="Proteomes" id="UP000384372">
    <property type="component" value="Unassembled WGS sequence"/>
</dbReference>
<gene>
    <name evidence="2" type="ORF">F7D20_09210</name>
</gene>
<dbReference type="AlphaFoldDB" id="A0A6A7WCA7"/>
<evidence type="ECO:0000313" key="2">
    <source>
        <dbReference type="EMBL" id="MQP12127.1"/>
    </source>
</evidence>
<dbReference type="RefSeq" id="WP_228114158.1">
    <property type="nucleotide sequence ID" value="NZ_VZAD01000069.1"/>
</dbReference>
<evidence type="ECO:0000256" key="1">
    <source>
        <dbReference type="SAM" id="SignalP"/>
    </source>
</evidence>
<dbReference type="PROSITE" id="PS51257">
    <property type="entry name" value="PROKAR_LIPOPROTEIN"/>
    <property type="match status" value="1"/>
</dbReference>
<dbReference type="EMBL" id="VZAD01000069">
    <property type="protein sequence ID" value="MQP12127.1"/>
    <property type="molecule type" value="Genomic_DNA"/>
</dbReference>
<keyword evidence="1" id="KW-0732">Signal</keyword>
<keyword evidence="3" id="KW-1185">Reference proteome</keyword>
<organism evidence="2 3">
    <name type="scientific">Segatella copri</name>
    <dbReference type="NCBI Taxonomy" id="165179"/>
    <lineage>
        <taxon>Bacteria</taxon>
        <taxon>Pseudomonadati</taxon>
        <taxon>Bacteroidota</taxon>
        <taxon>Bacteroidia</taxon>
        <taxon>Bacteroidales</taxon>
        <taxon>Prevotellaceae</taxon>
        <taxon>Segatella</taxon>
    </lineage>
</organism>
<feature type="chain" id="PRO_5025513177" evidence="1">
    <location>
        <begin position="24"/>
        <end position="259"/>
    </location>
</feature>
<proteinExistence type="predicted"/>
<sequence>MKQCFCKVSLLFVVIISVLLTSCKDDDAPYFERSGYLLDCFLDADEEYSLEDAVGRTLDASCSISNENDGVAELQVNQETGNHIIVPKKIGRTRVKLMRGEEKVSITVVVKTEAIDFWRITDRIEKIDCASDLKEIIRADMYESQVLPLLKVNDDVYFGYGSKGRWNMSYSSNRDELRDFYVDYAKGDTEYKFYAWPDMDKKQAFTFSLDEVRRPSGGEPTKYGTFTCDLTDYYQQKFGQDKVKRVVLSYKVVSFRMII</sequence>
<reference evidence="2 3" key="1">
    <citation type="submission" date="2019-09" db="EMBL/GenBank/DDBJ databases">
        <title>Distinct polysaccharide growth profiles of human intestinal Prevotella copri isolates.</title>
        <authorList>
            <person name="Fehlner-Peach H."/>
            <person name="Magnabosco C."/>
            <person name="Raghavan V."/>
            <person name="Scher J.U."/>
            <person name="Tett A."/>
            <person name="Cox L.M."/>
            <person name="Gottsegen C."/>
            <person name="Watters A."/>
            <person name="Wiltshire- Gordon J.D."/>
            <person name="Segata N."/>
            <person name="Bonneau R."/>
            <person name="Littman D.R."/>
        </authorList>
    </citation>
    <scope>NUCLEOTIDE SEQUENCE [LARGE SCALE GENOMIC DNA]</scope>
    <source>
        <strain evidence="3">iAQ1173</strain>
    </source>
</reference>
<name>A0A6A7WCA7_9BACT</name>
<feature type="signal peptide" evidence="1">
    <location>
        <begin position="1"/>
        <end position="23"/>
    </location>
</feature>
<comment type="caution">
    <text evidence="2">The sequence shown here is derived from an EMBL/GenBank/DDBJ whole genome shotgun (WGS) entry which is preliminary data.</text>
</comment>
<accession>A0A6A7WCA7</accession>